<organism evidence="1 2">
    <name type="scientific">Willisornis vidua</name>
    <name type="common">Xingu scale-backed antbird</name>
    <dbReference type="NCBI Taxonomy" id="1566151"/>
    <lineage>
        <taxon>Eukaryota</taxon>
        <taxon>Metazoa</taxon>
        <taxon>Chordata</taxon>
        <taxon>Craniata</taxon>
        <taxon>Vertebrata</taxon>
        <taxon>Euteleostomi</taxon>
        <taxon>Archelosauria</taxon>
        <taxon>Archosauria</taxon>
        <taxon>Dinosauria</taxon>
        <taxon>Saurischia</taxon>
        <taxon>Theropoda</taxon>
        <taxon>Coelurosauria</taxon>
        <taxon>Aves</taxon>
        <taxon>Neognathae</taxon>
        <taxon>Neoaves</taxon>
        <taxon>Telluraves</taxon>
        <taxon>Australaves</taxon>
        <taxon>Passeriformes</taxon>
        <taxon>Thamnophilidae</taxon>
        <taxon>Willisornis</taxon>
    </lineage>
</organism>
<comment type="caution">
    <text evidence="1">The sequence shown here is derived from an EMBL/GenBank/DDBJ whole genome shotgun (WGS) entry which is preliminary data.</text>
</comment>
<name>A0ABQ9D9R5_9PASS</name>
<evidence type="ECO:0000313" key="2">
    <source>
        <dbReference type="Proteomes" id="UP001145742"/>
    </source>
</evidence>
<evidence type="ECO:0000313" key="1">
    <source>
        <dbReference type="EMBL" id="KAJ7415146.1"/>
    </source>
</evidence>
<dbReference type="EMBL" id="WHWB01033987">
    <property type="protein sequence ID" value="KAJ7415146.1"/>
    <property type="molecule type" value="Genomic_DNA"/>
</dbReference>
<gene>
    <name evidence="1" type="ORF">WISP_79600</name>
</gene>
<protein>
    <submittedName>
        <fullName evidence="1">Uncharacterized protein</fullName>
    </submittedName>
</protein>
<sequence length="221" mass="24715">MAISCSLSRPSARSCTQVVADRIDIIPDKKDCEVLVDERLDMSWPQDLGAQKANCILVCVRRKKIEKVTLPLCSGEILPTALDPALGSSAQGRQGPEIEYLSYEERLREFVLFSLEKRRLQCDLITAVQYLKETYKKGGKRLFTKACRDRSKENGFKLKGSGLRLGIRKIYCECGETLEQVTQRSCGCPVPGNVQGQIGWSFGQSDLVEGVPAHSRETRTR</sequence>
<dbReference type="Proteomes" id="UP001145742">
    <property type="component" value="Unassembled WGS sequence"/>
</dbReference>
<reference evidence="1" key="1">
    <citation type="submission" date="2019-10" db="EMBL/GenBank/DDBJ databases">
        <authorList>
            <person name="Soares A.E.R."/>
            <person name="Aleixo A."/>
            <person name="Schneider P."/>
            <person name="Miyaki C.Y."/>
            <person name="Schneider M.P."/>
            <person name="Mello C."/>
            <person name="Vasconcelos A.T.R."/>
        </authorList>
    </citation>
    <scope>NUCLEOTIDE SEQUENCE</scope>
    <source>
        <tissue evidence="1">Muscle</tissue>
    </source>
</reference>
<proteinExistence type="predicted"/>
<keyword evidence="2" id="KW-1185">Reference proteome</keyword>
<accession>A0ABQ9D9R5</accession>